<reference evidence="1" key="1">
    <citation type="journal article" date="2021" name="Open Biol.">
        <title>Shared evolutionary footprints suggest mitochondrial oxidative damage underlies multiple complex I losses in fungi.</title>
        <authorList>
            <person name="Schikora-Tamarit M.A."/>
            <person name="Marcet-Houben M."/>
            <person name="Nosek J."/>
            <person name="Gabaldon T."/>
        </authorList>
    </citation>
    <scope>NUCLEOTIDE SEQUENCE</scope>
    <source>
        <strain evidence="1">CBS6341</strain>
    </source>
</reference>
<dbReference type="EMBL" id="JAEUBF010000734">
    <property type="protein sequence ID" value="KAH3675677.1"/>
    <property type="molecule type" value="Genomic_DNA"/>
</dbReference>
<comment type="caution">
    <text evidence="1">The sequence shown here is derived from an EMBL/GenBank/DDBJ whole genome shotgun (WGS) entry which is preliminary data.</text>
</comment>
<accession>A0A9P8PP28</accession>
<name>A0A9P8PP28_9ASCO</name>
<dbReference type="Proteomes" id="UP000769528">
    <property type="component" value="Unassembled WGS sequence"/>
</dbReference>
<evidence type="ECO:0000313" key="1">
    <source>
        <dbReference type="EMBL" id="KAH3675677.1"/>
    </source>
</evidence>
<reference evidence="1" key="2">
    <citation type="submission" date="2021-01" db="EMBL/GenBank/DDBJ databases">
        <authorList>
            <person name="Schikora-Tamarit M.A."/>
        </authorList>
    </citation>
    <scope>NUCLEOTIDE SEQUENCE</scope>
    <source>
        <strain evidence="1">CBS6341</strain>
    </source>
</reference>
<evidence type="ECO:0000313" key="2">
    <source>
        <dbReference type="Proteomes" id="UP000769528"/>
    </source>
</evidence>
<organism evidence="1 2">
    <name type="scientific">Wickerhamomyces mucosus</name>
    <dbReference type="NCBI Taxonomy" id="1378264"/>
    <lineage>
        <taxon>Eukaryota</taxon>
        <taxon>Fungi</taxon>
        <taxon>Dikarya</taxon>
        <taxon>Ascomycota</taxon>
        <taxon>Saccharomycotina</taxon>
        <taxon>Saccharomycetes</taxon>
        <taxon>Phaffomycetales</taxon>
        <taxon>Wickerhamomycetaceae</taxon>
        <taxon>Wickerhamomyces</taxon>
    </lineage>
</organism>
<dbReference type="AlphaFoldDB" id="A0A9P8PP28"/>
<protein>
    <submittedName>
        <fullName evidence="1">Uncharacterized protein</fullName>
    </submittedName>
</protein>
<proteinExistence type="predicted"/>
<sequence length="208" mass="24585">MQLDNLINSYLNLEILKFIPQYFLQKSNEFIIESDQLKYNSIISQLIGQFIGINGTSFNYNVLSDDPEFHKLMTIVDDYEIKINNLKPISQQLISIDKSLNFDEFPNINSMKPYFETFDSYKKIYKELKTIDTSNIIKTIDRSKICIKIDSFAFEIHNVHIANIKNIIDYVEIYTFVLAQDKCEREQSFKKLNNEINSFYQSKMDTLY</sequence>
<keyword evidence="2" id="KW-1185">Reference proteome</keyword>
<gene>
    <name evidence="1" type="ORF">WICMUC_002594</name>
</gene>